<evidence type="ECO:0000313" key="3">
    <source>
        <dbReference type="Proteomes" id="UP000051254"/>
    </source>
</evidence>
<name>A0A0R0BVD5_9GAMM</name>
<dbReference type="PROSITE" id="PS51257">
    <property type="entry name" value="PROKAR_LIPOPROTEIN"/>
    <property type="match status" value="1"/>
</dbReference>
<dbReference type="AlphaFoldDB" id="A0A0R0BVD5"/>
<comment type="caution">
    <text evidence="2">The sequence shown here is derived from an EMBL/GenBank/DDBJ whole genome shotgun (WGS) entry which is preliminary data.</text>
</comment>
<evidence type="ECO:0008006" key="4">
    <source>
        <dbReference type="Google" id="ProtNLM"/>
    </source>
</evidence>
<dbReference type="Proteomes" id="UP000051254">
    <property type="component" value="Unassembled WGS sequence"/>
</dbReference>
<gene>
    <name evidence="2" type="ORF">ABB25_08905</name>
</gene>
<reference evidence="2 3" key="1">
    <citation type="submission" date="2015-05" db="EMBL/GenBank/DDBJ databases">
        <title>Genome sequencing and analysis of members of genus Stenotrophomonas.</title>
        <authorList>
            <person name="Patil P.P."/>
            <person name="Midha S."/>
            <person name="Patil P.B."/>
        </authorList>
    </citation>
    <scope>NUCLEOTIDE SEQUENCE [LARGE SCALE GENOMIC DNA]</scope>
    <source>
        <strain evidence="2 3">DSM 17805</strain>
    </source>
</reference>
<feature type="chain" id="PRO_5006393048" description="Lipoprotein" evidence="1">
    <location>
        <begin position="18"/>
        <end position="140"/>
    </location>
</feature>
<keyword evidence="3" id="KW-1185">Reference proteome</keyword>
<keyword evidence="1" id="KW-0732">Signal</keyword>
<proteinExistence type="predicted"/>
<evidence type="ECO:0000313" key="2">
    <source>
        <dbReference type="EMBL" id="KRG57922.1"/>
    </source>
</evidence>
<dbReference type="PATRIC" id="fig|266128.3.peg.647"/>
<dbReference type="EMBL" id="LDJH01000013">
    <property type="protein sequence ID" value="KRG57922.1"/>
    <property type="molecule type" value="Genomic_DNA"/>
</dbReference>
<dbReference type="OrthoDB" id="6052331at2"/>
<feature type="signal peptide" evidence="1">
    <location>
        <begin position="1"/>
        <end position="17"/>
    </location>
</feature>
<dbReference type="RefSeq" id="WP_057665984.1">
    <property type="nucleotide sequence ID" value="NZ_LDJH01000013.1"/>
</dbReference>
<protein>
    <recommendedName>
        <fullName evidence="4">Lipoprotein</fullName>
    </recommendedName>
</protein>
<accession>A0A0R0BVD5</accession>
<sequence length="140" mass="15965">MKKLLLILIALSTLLLAACGDREAYRAHRAERNKPRVVAMDHSVMLMRRPYPQIHILADGNLRIDDIGIPTDEHQRTLLREVFVKMQILRQNTLTSDTTQARAPKIQAPANLVIFPPELIAAVPELRDYTECFDNLVAER</sequence>
<organism evidence="2 3">
    <name type="scientific">Stenotrophomonas koreensis</name>
    <dbReference type="NCBI Taxonomy" id="266128"/>
    <lineage>
        <taxon>Bacteria</taxon>
        <taxon>Pseudomonadati</taxon>
        <taxon>Pseudomonadota</taxon>
        <taxon>Gammaproteobacteria</taxon>
        <taxon>Lysobacterales</taxon>
        <taxon>Lysobacteraceae</taxon>
        <taxon>Stenotrophomonas</taxon>
    </lineage>
</organism>
<evidence type="ECO:0000256" key="1">
    <source>
        <dbReference type="SAM" id="SignalP"/>
    </source>
</evidence>